<dbReference type="EMBL" id="CP011518">
    <property type="protein sequence ID" value="AKK24722.1"/>
    <property type="molecule type" value="Genomic_DNA"/>
</dbReference>
<gene>
    <name evidence="2" type="ORF">MB84_28320</name>
</gene>
<dbReference type="PATRIC" id="fig|573737.6.peg.5576"/>
<keyword evidence="2" id="KW-0614">Plasmid</keyword>
<evidence type="ECO:0000313" key="3">
    <source>
        <dbReference type="Proteomes" id="UP000035050"/>
    </source>
</evidence>
<organism evidence="2 3">
    <name type="scientific">Pandoraea oxalativorans</name>
    <dbReference type="NCBI Taxonomy" id="573737"/>
    <lineage>
        <taxon>Bacteria</taxon>
        <taxon>Pseudomonadati</taxon>
        <taxon>Pseudomonadota</taxon>
        <taxon>Betaproteobacteria</taxon>
        <taxon>Burkholderiales</taxon>
        <taxon>Burkholderiaceae</taxon>
        <taxon>Pandoraea</taxon>
    </lineage>
</organism>
<dbReference type="RefSeq" id="WP_052654163.1">
    <property type="nucleotide sequence ID" value="NZ_CP011518.2"/>
</dbReference>
<dbReference type="Proteomes" id="UP000035050">
    <property type="component" value="Plasmid pPO70-1"/>
</dbReference>
<geneLocation type="plasmid" evidence="2 3">
    <name>pPO70-1</name>
</geneLocation>
<accession>A0A0G3IBS0</accession>
<evidence type="ECO:0000256" key="1">
    <source>
        <dbReference type="SAM" id="MobiDB-lite"/>
    </source>
</evidence>
<dbReference type="AlphaFoldDB" id="A0A0G3IBS0"/>
<protein>
    <submittedName>
        <fullName evidence="2">Uncharacterized protein</fullName>
    </submittedName>
</protein>
<name>A0A0G3IBS0_9BURK</name>
<reference evidence="2" key="1">
    <citation type="submission" date="2016-06" db="EMBL/GenBank/DDBJ databases">
        <title>Pandoraea oxalativorans DSM 23570 Genome Sequencing.</title>
        <authorList>
            <person name="Ee R."/>
            <person name="Lim Y.-L."/>
            <person name="Yong D."/>
            <person name="Yin W.-F."/>
            <person name="Chan K.-G."/>
        </authorList>
    </citation>
    <scope>NUCLEOTIDE SEQUENCE</scope>
    <source>
        <strain evidence="2">DSM 23570</strain>
        <plasmid evidence="2">pPO70-1</plasmid>
    </source>
</reference>
<evidence type="ECO:0000313" key="2">
    <source>
        <dbReference type="EMBL" id="AKK24722.1"/>
    </source>
</evidence>
<feature type="region of interest" description="Disordered" evidence="1">
    <location>
        <begin position="1"/>
        <end position="25"/>
    </location>
</feature>
<sequence>MRDEKPKHTRRPRGQAYAPTDEDRATVTGLLRLGVPPSRCRAPITNPATGRALEWPTFAQAFAQEPATAADSGRLAVHETLLWMATQHTPTSPGRRATDIYMSAHGAAAFRRHGHTTPDEPECNAGFDHPPITNAKEAPAVLEAMERRYGRGCIGQA</sequence>
<keyword evidence="3" id="KW-1185">Reference proteome</keyword>
<proteinExistence type="predicted"/>
<dbReference type="KEGG" id="pox:MB84_28320"/>